<feature type="transmembrane region" description="Helical" evidence="1">
    <location>
        <begin position="52"/>
        <end position="73"/>
    </location>
</feature>
<accession>A0A1X0D4W5</accession>
<organism evidence="3 4">
    <name type="scientific">Mycolicibacterium insubricum</name>
    <dbReference type="NCBI Taxonomy" id="444597"/>
    <lineage>
        <taxon>Bacteria</taxon>
        <taxon>Bacillati</taxon>
        <taxon>Actinomycetota</taxon>
        <taxon>Actinomycetes</taxon>
        <taxon>Mycobacteriales</taxon>
        <taxon>Mycobacteriaceae</taxon>
        <taxon>Mycolicibacterium</taxon>
    </lineage>
</organism>
<keyword evidence="4" id="KW-1185">Reference proteome</keyword>
<protein>
    <recommendedName>
        <fullName evidence="2">DUF8174 domain-containing protein</fullName>
    </recommendedName>
</protein>
<dbReference type="Pfam" id="PF26525">
    <property type="entry name" value="DUF8174"/>
    <property type="match status" value="1"/>
</dbReference>
<dbReference type="AlphaFoldDB" id="A0A1X0D4W5"/>
<keyword evidence="1" id="KW-0472">Membrane</keyword>
<proteinExistence type="predicted"/>
<sequence>MTYPGYPGAATAPAPFPGSPEYRQLYGSSPGYPGTMPPPVAYPARRRRWRTWAGAAAAALVAAGAVFGVAALARSHGSGSVGSITDATAKDSIQRFLNALAEQDLETISRNQLCGLYDGITDRRADEAVAKLASAAYRKQYSKTEVTSIDALVPTSDLAAQVLFTMKATPAGSQRGTAERQGIAQVQLVKDQVLTCSYIPHVAMTF</sequence>
<evidence type="ECO:0000313" key="4">
    <source>
        <dbReference type="Proteomes" id="UP000192801"/>
    </source>
</evidence>
<dbReference type="InterPro" id="IPR058487">
    <property type="entry name" value="DUF8174"/>
</dbReference>
<dbReference type="OrthoDB" id="4761684at2"/>
<evidence type="ECO:0000256" key="1">
    <source>
        <dbReference type="SAM" id="Phobius"/>
    </source>
</evidence>
<dbReference type="Proteomes" id="UP000192801">
    <property type="component" value="Unassembled WGS sequence"/>
</dbReference>
<reference evidence="3 4" key="1">
    <citation type="submission" date="2016-12" db="EMBL/GenBank/DDBJ databases">
        <title>The new phylogeny of genus Mycobacterium.</title>
        <authorList>
            <person name="Tortoli E."/>
            <person name="Trovato A."/>
            <person name="Cirillo D.M."/>
        </authorList>
    </citation>
    <scope>NUCLEOTIDE SEQUENCE [LARGE SCALE GENOMIC DNA]</scope>
    <source>
        <strain evidence="3 4">DSM 45130</strain>
    </source>
</reference>
<feature type="domain" description="DUF8174" evidence="2">
    <location>
        <begin position="81"/>
        <end position="200"/>
    </location>
</feature>
<dbReference type="EMBL" id="MVHS01000043">
    <property type="protein sequence ID" value="ORA67413.1"/>
    <property type="molecule type" value="Genomic_DNA"/>
</dbReference>
<evidence type="ECO:0000313" key="3">
    <source>
        <dbReference type="EMBL" id="ORA67413.1"/>
    </source>
</evidence>
<comment type="caution">
    <text evidence="3">The sequence shown here is derived from an EMBL/GenBank/DDBJ whole genome shotgun (WGS) entry which is preliminary data.</text>
</comment>
<evidence type="ECO:0000259" key="2">
    <source>
        <dbReference type="Pfam" id="PF26525"/>
    </source>
</evidence>
<keyword evidence="1" id="KW-1133">Transmembrane helix</keyword>
<name>A0A1X0D4W5_9MYCO</name>
<keyword evidence="1" id="KW-0812">Transmembrane</keyword>
<gene>
    <name evidence="3" type="ORF">BST26_15850</name>
</gene>